<keyword evidence="7 16" id="KW-0235">DNA replication</keyword>
<evidence type="ECO:0000256" key="12">
    <source>
        <dbReference type="ARBA" id="ARBA00023125"/>
    </source>
</evidence>
<dbReference type="PANTHER" id="PTHR11076">
    <property type="entry name" value="DNA REPAIR POLYMERASE UMUC / TRANSFERASE FAMILY MEMBER"/>
    <property type="match status" value="1"/>
</dbReference>
<dbReference type="GO" id="GO:0009432">
    <property type="term" value="P:SOS response"/>
    <property type="evidence" value="ECO:0007669"/>
    <property type="project" value="TreeGrafter"/>
</dbReference>
<comment type="cofactor">
    <cofactor evidence="16">
        <name>Mg(2+)</name>
        <dbReference type="ChEBI" id="CHEBI:18420"/>
    </cofactor>
    <text evidence="16">Binds 2 magnesium ions per subunit.</text>
</comment>
<accession>A0A2T0ZYG9</accession>
<organism evidence="19 20">
    <name type="scientific">Antricoccus suffuscus</name>
    <dbReference type="NCBI Taxonomy" id="1629062"/>
    <lineage>
        <taxon>Bacteria</taxon>
        <taxon>Bacillati</taxon>
        <taxon>Actinomycetota</taxon>
        <taxon>Actinomycetes</taxon>
        <taxon>Geodermatophilales</taxon>
        <taxon>Antricoccaceae</taxon>
        <taxon>Antricoccus</taxon>
    </lineage>
</organism>
<evidence type="ECO:0000256" key="14">
    <source>
        <dbReference type="ARBA" id="ARBA00025589"/>
    </source>
</evidence>
<evidence type="ECO:0000256" key="2">
    <source>
        <dbReference type="ARBA" id="ARBA00010945"/>
    </source>
</evidence>
<sequence length="436" mass="47773">MGRSADQPRVRQGDQTRVDDTGCHFLHVDMDAFFASVEIRRNPELRGKPVVVGGPENRGVVAAASYEARKYGVRSAMPMSRALRLCPHAVVIGGNHADYGAVSREVMAILRDVTPLVQPLSLDEAFLDIRGAIRLLGSPREIATAIRARVEQQLGLTCSVGVASVMFVAKIASTRCKPDGMMIVPADRVLDFLHPLPVSALWGVGPRTEQRLRALGIQTVADVALARFETLRSNIGAAAATHLRQLATGIDNRPVVPERVEKSIGAEETYLYDLVDSDRVVTELHKLCQKVGTRLRTADMRAKSVALKLRTPDFTTLSRSRVLPGPTDVARELFGTARELWTEFERTELNGRGLRLLGVRAEKLSQPDDAPEQLTFDTVERDPGWAQAERAIDQLVSRYGAGALRPAALLQRSSDATSSTPTRQIIREEPRANPAD</sequence>
<keyword evidence="3 16" id="KW-0515">Mutator protein</keyword>
<dbReference type="Proteomes" id="UP000237752">
    <property type="component" value="Unassembled WGS sequence"/>
</dbReference>
<keyword evidence="9 16" id="KW-0227">DNA damage</keyword>
<dbReference type="OrthoDB" id="9808813at2"/>
<dbReference type="HAMAP" id="MF_01113">
    <property type="entry name" value="DNApol_IV"/>
    <property type="match status" value="1"/>
</dbReference>
<keyword evidence="10 16" id="KW-0460">Magnesium</keyword>
<feature type="region of interest" description="Disordered" evidence="17">
    <location>
        <begin position="410"/>
        <end position="436"/>
    </location>
</feature>
<dbReference type="InterPro" id="IPR022880">
    <property type="entry name" value="DNApol_IV"/>
</dbReference>
<dbReference type="GO" id="GO:0006281">
    <property type="term" value="P:DNA repair"/>
    <property type="evidence" value="ECO:0007669"/>
    <property type="project" value="UniProtKB-UniRule"/>
</dbReference>
<evidence type="ECO:0000256" key="10">
    <source>
        <dbReference type="ARBA" id="ARBA00022842"/>
    </source>
</evidence>
<comment type="subunit">
    <text evidence="16">Monomer.</text>
</comment>
<dbReference type="NCBIfam" id="NF003015">
    <property type="entry name" value="PRK03858.1"/>
    <property type="match status" value="1"/>
</dbReference>
<dbReference type="InterPro" id="IPR001126">
    <property type="entry name" value="UmuC"/>
</dbReference>
<gene>
    <name evidence="16" type="primary">dinB</name>
    <name evidence="19" type="ORF">CLV47_110129</name>
</gene>
<comment type="function">
    <text evidence="14 16">Poorly processive, error-prone DNA polymerase involved in untargeted mutagenesis. Copies undamaged DNA at stalled replication forks, which arise in vivo from mismatched or misaligned primer ends. These misaligned primers can be extended by PolIV. Exhibits no 3'-5' exonuclease (proofreading) activity. May be involved in translesional synthesis, in conjunction with the beta clamp from PolIII.</text>
</comment>
<dbReference type="GO" id="GO:0006261">
    <property type="term" value="P:DNA-templated DNA replication"/>
    <property type="evidence" value="ECO:0007669"/>
    <property type="project" value="UniProtKB-UniRule"/>
</dbReference>
<keyword evidence="12 16" id="KW-0238">DNA-binding</keyword>
<reference evidence="19 20" key="1">
    <citation type="submission" date="2018-03" db="EMBL/GenBank/DDBJ databases">
        <title>Genomic Encyclopedia of Archaeal and Bacterial Type Strains, Phase II (KMG-II): from individual species to whole genera.</title>
        <authorList>
            <person name="Goeker M."/>
        </authorList>
    </citation>
    <scope>NUCLEOTIDE SEQUENCE [LARGE SCALE GENOMIC DNA]</scope>
    <source>
        <strain evidence="19 20">DSM 100065</strain>
    </source>
</reference>
<evidence type="ECO:0000256" key="6">
    <source>
        <dbReference type="ARBA" id="ARBA00022695"/>
    </source>
</evidence>
<feature type="binding site" evidence="16">
    <location>
        <position position="123"/>
    </location>
    <ligand>
        <name>Mg(2+)</name>
        <dbReference type="ChEBI" id="CHEBI:18420"/>
    </ligand>
</feature>
<dbReference type="NCBIfam" id="NF002677">
    <property type="entry name" value="PRK02406.1"/>
    <property type="match status" value="1"/>
</dbReference>
<comment type="similarity">
    <text evidence="2 16">Belongs to the DNA polymerase type-Y family.</text>
</comment>
<dbReference type="SUPFAM" id="SSF56672">
    <property type="entry name" value="DNA/RNA polymerases"/>
    <property type="match status" value="1"/>
</dbReference>
<dbReference type="PANTHER" id="PTHR11076:SF33">
    <property type="entry name" value="DNA POLYMERASE KAPPA"/>
    <property type="match status" value="1"/>
</dbReference>
<dbReference type="FunFam" id="3.40.1170.60:FF:000001">
    <property type="entry name" value="DNA polymerase IV"/>
    <property type="match status" value="1"/>
</dbReference>
<comment type="subcellular location">
    <subcellularLocation>
        <location evidence="1 16">Cytoplasm</location>
    </subcellularLocation>
</comment>
<name>A0A2T0ZYG9_9ACTN</name>
<dbReference type="Gene3D" id="3.30.1490.100">
    <property type="entry name" value="DNA polymerase, Y-family, little finger domain"/>
    <property type="match status" value="1"/>
</dbReference>
<evidence type="ECO:0000256" key="3">
    <source>
        <dbReference type="ARBA" id="ARBA00022457"/>
    </source>
</evidence>
<dbReference type="PROSITE" id="PS50173">
    <property type="entry name" value="UMUC"/>
    <property type="match status" value="1"/>
</dbReference>
<feature type="binding site" evidence="16">
    <location>
        <position position="29"/>
    </location>
    <ligand>
        <name>Mg(2+)</name>
        <dbReference type="ChEBI" id="CHEBI:18420"/>
    </ligand>
</feature>
<dbReference type="GO" id="GO:0003887">
    <property type="term" value="F:DNA-directed DNA polymerase activity"/>
    <property type="evidence" value="ECO:0007669"/>
    <property type="project" value="UniProtKB-UniRule"/>
</dbReference>
<keyword evidence="20" id="KW-1185">Reference proteome</keyword>
<dbReference type="CDD" id="cd03586">
    <property type="entry name" value="PolY_Pol_IV_kappa"/>
    <property type="match status" value="1"/>
</dbReference>
<dbReference type="Pfam" id="PF11798">
    <property type="entry name" value="IMS_HHH"/>
    <property type="match status" value="1"/>
</dbReference>
<proteinExistence type="inferred from homology"/>
<keyword evidence="8 16" id="KW-0479">Metal-binding</keyword>
<dbReference type="InterPro" id="IPR043502">
    <property type="entry name" value="DNA/RNA_pol_sf"/>
</dbReference>
<dbReference type="InterPro" id="IPR050116">
    <property type="entry name" value="DNA_polymerase-Y"/>
</dbReference>
<dbReference type="InterPro" id="IPR043128">
    <property type="entry name" value="Rev_trsase/Diguanyl_cyclase"/>
</dbReference>
<dbReference type="EMBL" id="PVUE01000010">
    <property type="protein sequence ID" value="PRZ41401.1"/>
    <property type="molecule type" value="Genomic_DNA"/>
</dbReference>
<feature type="compositionally biased region" description="Polar residues" evidence="17">
    <location>
        <begin position="411"/>
        <end position="423"/>
    </location>
</feature>
<dbReference type="InterPro" id="IPR017961">
    <property type="entry name" value="DNA_pol_Y-fam_little_finger"/>
</dbReference>
<dbReference type="InterPro" id="IPR024728">
    <property type="entry name" value="PolY_HhH_motif"/>
</dbReference>
<evidence type="ECO:0000259" key="18">
    <source>
        <dbReference type="PROSITE" id="PS50173"/>
    </source>
</evidence>
<dbReference type="Pfam" id="PF11799">
    <property type="entry name" value="IMS_C"/>
    <property type="match status" value="1"/>
</dbReference>
<keyword evidence="13 16" id="KW-0234">DNA repair</keyword>
<evidence type="ECO:0000256" key="9">
    <source>
        <dbReference type="ARBA" id="ARBA00022763"/>
    </source>
</evidence>
<evidence type="ECO:0000256" key="8">
    <source>
        <dbReference type="ARBA" id="ARBA00022723"/>
    </source>
</evidence>
<dbReference type="Gene3D" id="1.10.150.20">
    <property type="entry name" value="5' to 3' exonuclease, C-terminal subdomain"/>
    <property type="match status" value="1"/>
</dbReference>
<comment type="caution">
    <text evidence="19">The sequence shown here is derived from an EMBL/GenBank/DDBJ whole genome shotgun (WGS) entry which is preliminary data.</text>
</comment>
<dbReference type="Gene3D" id="3.40.1170.60">
    <property type="match status" value="1"/>
</dbReference>
<feature type="site" description="Substrate discrimination" evidence="16">
    <location>
        <position position="34"/>
    </location>
</feature>
<dbReference type="GO" id="GO:0000287">
    <property type="term" value="F:magnesium ion binding"/>
    <property type="evidence" value="ECO:0007669"/>
    <property type="project" value="UniProtKB-UniRule"/>
</dbReference>
<dbReference type="SUPFAM" id="SSF100879">
    <property type="entry name" value="Lesion bypass DNA polymerase (Y-family), little finger domain"/>
    <property type="match status" value="1"/>
</dbReference>
<evidence type="ECO:0000313" key="20">
    <source>
        <dbReference type="Proteomes" id="UP000237752"/>
    </source>
</evidence>
<comment type="catalytic activity">
    <reaction evidence="15 16">
        <text>DNA(n) + a 2'-deoxyribonucleoside 5'-triphosphate = DNA(n+1) + diphosphate</text>
        <dbReference type="Rhea" id="RHEA:22508"/>
        <dbReference type="Rhea" id="RHEA-COMP:17339"/>
        <dbReference type="Rhea" id="RHEA-COMP:17340"/>
        <dbReference type="ChEBI" id="CHEBI:33019"/>
        <dbReference type="ChEBI" id="CHEBI:61560"/>
        <dbReference type="ChEBI" id="CHEBI:173112"/>
        <dbReference type="EC" id="2.7.7.7"/>
    </reaction>
</comment>
<dbReference type="AlphaFoldDB" id="A0A2T0ZYG9"/>
<feature type="active site" evidence="16">
    <location>
        <position position="124"/>
    </location>
</feature>
<evidence type="ECO:0000256" key="17">
    <source>
        <dbReference type="SAM" id="MobiDB-lite"/>
    </source>
</evidence>
<protein>
    <recommendedName>
        <fullName evidence="16">DNA polymerase IV</fullName>
        <shortName evidence="16">Pol IV</shortName>
        <ecNumber evidence="16">2.7.7.7</ecNumber>
    </recommendedName>
</protein>
<dbReference type="RefSeq" id="WP_106349474.1">
    <property type="nucleotide sequence ID" value="NZ_PVUE01000010.1"/>
</dbReference>
<keyword evidence="6 16" id="KW-0548">Nucleotidyltransferase</keyword>
<dbReference type="GO" id="GO:0003684">
    <property type="term" value="F:damaged DNA binding"/>
    <property type="evidence" value="ECO:0007669"/>
    <property type="project" value="InterPro"/>
</dbReference>
<feature type="domain" description="UmuC" evidence="18">
    <location>
        <begin position="25"/>
        <end position="205"/>
    </location>
</feature>
<evidence type="ECO:0000256" key="15">
    <source>
        <dbReference type="ARBA" id="ARBA00049244"/>
    </source>
</evidence>
<evidence type="ECO:0000256" key="5">
    <source>
        <dbReference type="ARBA" id="ARBA00022679"/>
    </source>
</evidence>
<dbReference type="GO" id="GO:0042276">
    <property type="term" value="P:error-prone translesion synthesis"/>
    <property type="evidence" value="ECO:0007669"/>
    <property type="project" value="TreeGrafter"/>
</dbReference>
<evidence type="ECO:0000256" key="13">
    <source>
        <dbReference type="ARBA" id="ARBA00023204"/>
    </source>
</evidence>
<evidence type="ECO:0000256" key="16">
    <source>
        <dbReference type="HAMAP-Rule" id="MF_01113"/>
    </source>
</evidence>
<dbReference type="EC" id="2.7.7.7" evidence="16"/>
<evidence type="ECO:0000256" key="7">
    <source>
        <dbReference type="ARBA" id="ARBA00022705"/>
    </source>
</evidence>
<evidence type="ECO:0000256" key="1">
    <source>
        <dbReference type="ARBA" id="ARBA00004496"/>
    </source>
</evidence>
<dbReference type="GO" id="GO:0005829">
    <property type="term" value="C:cytosol"/>
    <property type="evidence" value="ECO:0007669"/>
    <property type="project" value="TreeGrafter"/>
</dbReference>
<keyword evidence="11 16" id="KW-0239">DNA-directed DNA polymerase</keyword>
<evidence type="ECO:0000313" key="19">
    <source>
        <dbReference type="EMBL" id="PRZ41401.1"/>
    </source>
</evidence>
<feature type="compositionally biased region" description="Basic and acidic residues" evidence="17">
    <location>
        <begin position="425"/>
        <end position="436"/>
    </location>
</feature>
<evidence type="ECO:0000256" key="11">
    <source>
        <dbReference type="ARBA" id="ARBA00022932"/>
    </source>
</evidence>
<dbReference type="Gene3D" id="3.30.70.270">
    <property type="match status" value="1"/>
</dbReference>
<keyword evidence="5 16" id="KW-0808">Transferase</keyword>
<dbReference type="Pfam" id="PF00817">
    <property type="entry name" value="IMS"/>
    <property type="match status" value="1"/>
</dbReference>
<evidence type="ECO:0000256" key="4">
    <source>
        <dbReference type="ARBA" id="ARBA00022490"/>
    </source>
</evidence>
<keyword evidence="4 16" id="KW-0963">Cytoplasm</keyword>
<dbReference type="InterPro" id="IPR036775">
    <property type="entry name" value="DNA_pol_Y-fam_lit_finger_sf"/>
</dbReference>